<feature type="compositionally biased region" description="Polar residues" evidence="1">
    <location>
        <begin position="15"/>
        <end position="24"/>
    </location>
</feature>
<organism evidence="2 3">
    <name type="scientific">Cerrena zonata</name>
    <dbReference type="NCBI Taxonomy" id="2478898"/>
    <lineage>
        <taxon>Eukaryota</taxon>
        <taxon>Fungi</taxon>
        <taxon>Dikarya</taxon>
        <taxon>Basidiomycota</taxon>
        <taxon>Agaricomycotina</taxon>
        <taxon>Agaricomycetes</taxon>
        <taxon>Polyporales</taxon>
        <taxon>Cerrenaceae</taxon>
        <taxon>Cerrena</taxon>
    </lineage>
</organism>
<name>A0AAW0FAM2_9APHY</name>
<feature type="compositionally biased region" description="Polar residues" evidence="1">
    <location>
        <begin position="165"/>
        <end position="175"/>
    </location>
</feature>
<reference evidence="2 3" key="1">
    <citation type="submission" date="2022-09" db="EMBL/GenBank/DDBJ databases">
        <authorList>
            <person name="Palmer J.M."/>
        </authorList>
    </citation>
    <scope>NUCLEOTIDE SEQUENCE [LARGE SCALE GENOMIC DNA]</scope>
    <source>
        <strain evidence="2 3">DSM 7382</strain>
    </source>
</reference>
<gene>
    <name evidence="2" type="ORF">QCA50_019569</name>
</gene>
<feature type="compositionally biased region" description="Basic residues" evidence="1">
    <location>
        <begin position="1"/>
        <end position="14"/>
    </location>
</feature>
<evidence type="ECO:0000313" key="2">
    <source>
        <dbReference type="EMBL" id="KAK7677456.1"/>
    </source>
</evidence>
<proteinExistence type="predicted"/>
<keyword evidence="3" id="KW-1185">Reference proteome</keyword>
<evidence type="ECO:0000256" key="1">
    <source>
        <dbReference type="SAM" id="MobiDB-lite"/>
    </source>
</evidence>
<dbReference type="EMBL" id="JASBNA010000088">
    <property type="protein sequence ID" value="KAK7677456.1"/>
    <property type="molecule type" value="Genomic_DNA"/>
</dbReference>
<evidence type="ECO:0000313" key="3">
    <source>
        <dbReference type="Proteomes" id="UP001385951"/>
    </source>
</evidence>
<dbReference type="AlphaFoldDB" id="A0AAW0FAM2"/>
<accession>A0AAW0FAM2</accession>
<feature type="region of interest" description="Disordered" evidence="1">
    <location>
        <begin position="1"/>
        <end position="36"/>
    </location>
</feature>
<comment type="caution">
    <text evidence="2">The sequence shown here is derived from an EMBL/GenBank/DDBJ whole genome shotgun (WGS) entry which is preliminary data.</text>
</comment>
<sequence length="261" mass="29107">MAKSRSTNKAHRRPTTASASQRRPTSIKRRSAPKRDRFTTRANQLFPFVFNAPGTVHKLNLREVEETLERVNEFNYMISTEFMLKSRQSPKSFQPGTIVRQEAEFRRSRGILARDILTIRLGVLLEEKYAREKVSRDIEQSKYAEIAAAVERKIASLERAVGYTSTQSRVPSSANGKEYSPSPSSSSEWSIPAYVTYPNSLVCGLGSIDVQRVSSKNPPSGPPISPLRFPPARKFIELESGECTPCSSPTLYASSSPPYSG</sequence>
<protein>
    <submittedName>
        <fullName evidence="2">Uncharacterized protein</fullName>
    </submittedName>
</protein>
<feature type="region of interest" description="Disordered" evidence="1">
    <location>
        <begin position="165"/>
        <end position="188"/>
    </location>
</feature>
<dbReference type="Proteomes" id="UP001385951">
    <property type="component" value="Unassembled WGS sequence"/>
</dbReference>